<dbReference type="EMBL" id="MAYF01000313">
    <property type="protein sequence ID" value="OCA77705.1"/>
    <property type="molecule type" value="Genomic_DNA"/>
</dbReference>
<protein>
    <recommendedName>
        <fullName evidence="5">YtkA-like</fullName>
    </recommendedName>
</protein>
<dbReference type="Proteomes" id="UP000184069">
    <property type="component" value="Unassembled WGS sequence"/>
</dbReference>
<evidence type="ECO:0000313" key="3">
    <source>
        <dbReference type="Proteomes" id="UP000093508"/>
    </source>
</evidence>
<dbReference type="RefSeq" id="WP_066697982.1">
    <property type="nucleotide sequence ID" value="NZ_FRBM01000001.1"/>
</dbReference>
<evidence type="ECO:0000313" key="4">
    <source>
        <dbReference type="Proteomes" id="UP000184069"/>
    </source>
</evidence>
<organism evidence="2 4">
    <name type="scientific">Chryseobacterium contaminans</name>
    <dbReference type="NCBI Taxonomy" id="1423959"/>
    <lineage>
        <taxon>Bacteria</taxon>
        <taxon>Pseudomonadati</taxon>
        <taxon>Bacteroidota</taxon>
        <taxon>Flavobacteriia</taxon>
        <taxon>Flavobacteriales</taxon>
        <taxon>Weeksellaceae</taxon>
        <taxon>Chryseobacterium group</taxon>
        <taxon>Chryseobacterium</taxon>
    </lineage>
</organism>
<gene>
    <name evidence="1" type="ORF">BBH99_11150</name>
    <name evidence="2" type="ORF">SAMN05444407_101578</name>
</gene>
<dbReference type="EMBL" id="FRBM01000001">
    <property type="protein sequence ID" value="SHK91430.1"/>
    <property type="molecule type" value="Genomic_DNA"/>
</dbReference>
<dbReference type="PROSITE" id="PS51257">
    <property type="entry name" value="PROKAR_LIPOPROTEIN"/>
    <property type="match status" value="1"/>
</dbReference>
<evidence type="ECO:0000313" key="1">
    <source>
        <dbReference type="EMBL" id="OCA77705.1"/>
    </source>
</evidence>
<dbReference type="OrthoDB" id="1065544at2"/>
<dbReference type="AlphaFoldDB" id="A0A1M6WCE5"/>
<sequence>MKIYQIFIMSLLLMAVSCTLDKTDYESEINTAVPEHYEFKEAAKVNTDGYTISIETLNGTFYQGYNEIRVKITNTQTNENINASDVTFLPIMTKTDGSKTSCPYQYNLNYKTEGKYYSGYSVFTDKSNIAANWKLYLSFTMNQKIYTVNKDITVNEQSNKNLNMTSFTGNDGEQYYIALISPQKPAVAENKLVAGIYKYHKPSASLGTFPDPSQFSYSEVKGYTLQLDPRMPEPSMGNHSSPNNKDLIQENDGLYHGVVNYTMTGNWTLNFILLNQNGKIIRGTKVSTDFTPGVPGAKSELFIDTLF</sequence>
<evidence type="ECO:0008006" key="5">
    <source>
        <dbReference type="Google" id="ProtNLM"/>
    </source>
</evidence>
<name>A0A1M6WCE5_9FLAO</name>
<evidence type="ECO:0000313" key="2">
    <source>
        <dbReference type="EMBL" id="SHK91430.1"/>
    </source>
</evidence>
<accession>A0A1M6WCE5</accession>
<dbReference type="Proteomes" id="UP000093508">
    <property type="component" value="Unassembled WGS sequence"/>
</dbReference>
<reference evidence="1 3" key="1">
    <citation type="submission" date="2016-07" db="EMBL/GenBank/DDBJ databases">
        <authorList>
            <person name="Jeong J.-J."/>
            <person name="Kim D.W."/>
            <person name="Sang M.K."/>
            <person name="Choi I.-G."/>
            <person name="Kim K.D."/>
        </authorList>
    </citation>
    <scope>NUCLEOTIDE SEQUENCE [LARGE SCALE GENOMIC DNA]</scope>
    <source>
        <strain evidence="1 3">C-26</strain>
    </source>
</reference>
<proteinExistence type="predicted"/>
<reference evidence="2 4" key="2">
    <citation type="submission" date="2016-11" db="EMBL/GenBank/DDBJ databases">
        <authorList>
            <person name="Jaros S."/>
            <person name="Januszkiewicz K."/>
            <person name="Wedrychowicz H."/>
        </authorList>
    </citation>
    <scope>NUCLEOTIDE SEQUENCE [LARGE SCALE GENOMIC DNA]</scope>
    <source>
        <strain evidence="2 4">DSM 27621</strain>
    </source>
</reference>
<dbReference type="STRING" id="1423959.SAMN05444407_101578"/>
<keyword evidence="3" id="KW-1185">Reference proteome</keyword>